<proteinExistence type="predicted"/>
<keyword evidence="2" id="KW-1003">Cell membrane</keyword>
<dbReference type="InterPro" id="IPR036938">
    <property type="entry name" value="PAP2/HPO_sf"/>
</dbReference>
<dbReference type="CDD" id="cd03392">
    <property type="entry name" value="PAP2_like_2"/>
    <property type="match status" value="1"/>
</dbReference>
<dbReference type="PANTHER" id="PTHR14969:SF62">
    <property type="entry name" value="DECAPRENYLPHOSPHORYL-5-PHOSPHORIBOSE PHOSPHATASE RV3807C-RELATED"/>
    <property type="match status" value="1"/>
</dbReference>
<dbReference type="SMART" id="SM00014">
    <property type="entry name" value="acidPPc"/>
    <property type="match status" value="1"/>
</dbReference>
<feature type="transmembrane region" description="Helical" evidence="7">
    <location>
        <begin position="100"/>
        <end position="121"/>
    </location>
</feature>
<dbReference type="AlphaFoldDB" id="A0A7T0LIT0"/>
<dbReference type="SUPFAM" id="SSF48317">
    <property type="entry name" value="Acid phosphatase/Vanadium-dependent haloperoxidase"/>
    <property type="match status" value="1"/>
</dbReference>
<protein>
    <submittedName>
        <fullName evidence="9">Phosphatase PAP2 family protein</fullName>
    </submittedName>
</protein>
<accession>A0A7T0LIT0</accession>
<feature type="transmembrane region" description="Helical" evidence="7">
    <location>
        <begin position="199"/>
        <end position="220"/>
    </location>
</feature>
<gene>
    <name evidence="9" type="ORF">ID810_06805</name>
</gene>
<dbReference type="GO" id="GO:0016787">
    <property type="term" value="F:hydrolase activity"/>
    <property type="evidence" value="ECO:0007669"/>
    <property type="project" value="UniProtKB-KW"/>
</dbReference>
<evidence type="ECO:0000256" key="5">
    <source>
        <dbReference type="ARBA" id="ARBA00022989"/>
    </source>
</evidence>
<keyword evidence="5 7" id="KW-1133">Transmembrane helix</keyword>
<dbReference type="GO" id="GO:0005886">
    <property type="term" value="C:plasma membrane"/>
    <property type="evidence" value="ECO:0007669"/>
    <property type="project" value="UniProtKB-SubCell"/>
</dbReference>
<dbReference type="EMBL" id="CP063989">
    <property type="protein sequence ID" value="QPL04519.1"/>
    <property type="molecule type" value="Genomic_DNA"/>
</dbReference>
<dbReference type="PANTHER" id="PTHR14969">
    <property type="entry name" value="SPHINGOSINE-1-PHOSPHATE PHOSPHOHYDROLASE"/>
    <property type="match status" value="1"/>
</dbReference>
<evidence type="ECO:0000256" key="2">
    <source>
        <dbReference type="ARBA" id="ARBA00022475"/>
    </source>
</evidence>
<keyword evidence="6 7" id="KW-0472">Membrane</keyword>
<evidence type="ECO:0000256" key="3">
    <source>
        <dbReference type="ARBA" id="ARBA00022692"/>
    </source>
</evidence>
<keyword evidence="3 7" id="KW-0812">Transmembrane</keyword>
<dbReference type="KEGG" id="arep:ID810_06805"/>
<feature type="transmembrane region" description="Helical" evidence="7">
    <location>
        <begin position="68"/>
        <end position="93"/>
    </location>
</feature>
<comment type="subcellular location">
    <subcellularLocation>
        <location evidence="1">Cell membrane</location>
        <topology evidence="1">Multi-pass membrane protein</topology>
    </subcellularLocation>
</comment>
<feature type="transmembrane region" description="Helical" evidence="7">
    <location>
        <begin position="172"/>
        <end position="193"/>
    </location>
</feature>
<evidence type="ECO:0000313" key="10">
    <source>
        <dbReference type="Proteomes" id="UP000594637"/>
    </source>
</evidence>
<evidence type="ECO:0000313" key="9">
    <source>
        <dbReference type="EMBL" id="QPL04519.1"/>
    </source>
</evidence>
<dbReference type="Proteomes" id="UP000594637">
    <property type="component" value="Chromosome"/>
</dbReference>
<feature type="transmembrane region" description="Helical" evidence="7">
    <location>
        <begin position="21"/>
        <end position="48"/>
    </location>
</feature>
<dbReference type="InterPro" id="IPR000326">
    <property type="entry name" value="PAP2/HPO"/>
</dbReference>
<reference evidence="9 10" key="1">
    <citation type="submission" date="2020-11" db="EMBL/GenBank/DDBJ databases">
        <title>Actinomyces sp. ZJ750.</title>
        <authorList>
            <person name="Zhou J."/>
        </authorList>
    </citation>
    <scope>NUCLEOTIDE SEQUENCE [LARGE SCALE GENOMIC DNA]</scope>
    <source>
        <strain evidence="9 10">ZJ750</strain>
    </source>
</reference>
<feature type="transmembrane region" description="Helical" evidence="7">
    <location>
        <begin position="147"/>
        <end position="165"/>
    </location>
</feature>
<keyword evidence="10" id="KW-1185">Reference proteome</keyword>
<dbReference type="RefSeq" id="WP_166854888.1">
    <property type="nucleotide sequence ID" value="NZ_CP063989.1"/>
</dbReference>
<sequence>MPVTPSTSADPHPSHRLVPTILVAGAIGLALFAAIAAQVVTGSALTLLDPTATAHAVSLRRPWLTQVAWVATHLGGTTGLTLLALLACAVLAVHGRRLQAGVLAVMMAGSAALTVLLKLAFGRERPSVALLLGEPSSSFAFPSGHSFNTAVLVGALAGVVLLSGAPRARKAVAVLGAVVASLLVGLSRVYLAYHWMTDVLAGWSLAVAWLSLVAATVLLLRGHRPWGLRSEPGPAQE</sequence>
<dbReference type="Gene3D" id="1.20.144.10">
    <property type="entry name" value="Phosphatidic acid phosphatase type 2/haloperoxidase"/>
    <property type="match status" value="2"/>
</dbReference>
<name>A0A7T0LIT0_9ACTO</name>
<evidence type="ECO:0000256" key="1">
    <source>
        <dbReference type="ARBA" id="ARBA00004651"/>
    </source>
</evidence>
<dbReference type="Pfam" id="PF01569">
    <property type="entry name" value="PAP2"/>
    <property type="match status" value="1"/>
</dbReference>
<organism evidence="9 10">
    <name type="scientific">Actinomyces respiraculi</name>
    <dbReference type="NCBI Taxonomy" id="2744574"/>
    <lineage>
        <taxon>Bacteria</taxon>
        <taxon>Bacillati</taxon>
        <taxon>Actinomycetota</taxon>
        <taxon>Actinomycetes</taxon>
        <taxon>Actinomycetales</taxon>
        <taxon>Actinomycetaceae</taxon>
        <taxon>Actinomyces</taxon>
    </lineage>
</organism>
<evidence type="ECO:0000256" key="4">
    <source>
        <dbReference type="ARBA" id="ARBA00022801"/>
    </source>
</evidence>
<keyword evidence="4" id="KW-0378">Hydrolase</keyword>
<evidence type="ECO:0000256" key="7">
    <source>
        <dbReference type="SAM" id="Phobius"/>
    </source>
</evidence>
<evidence type="ECO:0000259" key="8">
    <source>
        <dbReference type="SMART" id="SM00014"/>
    </source>
</evidence>
<evidence type="ECO:0000256" key="6">
    <source>
        <dbReference type="ARBA" id="ARBA00023136"/>
    </source>
</evidence>
<feature type="domain" description="Phosphatidic acid phosphatase type 2/haloperoxidase" evidence="8">
    <location>
        <begin position="99"/>
        <end position="214"/>
    </location>
</feature>